<keyword evidence="1" id="KW-0812">Transmembrane</keyword>
<sequence>MKQTLQHTGGSRKTRRSLFYFVPALLIMAAIYLLSSRTSGELDTFLPWFQKLVPAMSSFDWGHFIAYFVLAAAIDFGFGSRADNWGMKILIVILCGLYGVTDEYHQSFVGGRTPDILDIRNDCIGAAVAVALISIPAIREHWRKVTS</sequence>
<feature type="transmembrane region" description="Helical" evidence="1">
    <location>
        <begin position="61"/>
        <end position="78"/>
    </location>
</feature>
<evidence type="ECO:0000259" key="2">
    <source>
        <dbReference type="Pfam" id="PF04892"/>
    </source>
</evidence>
<accession>A0A916YXJ6</accession>
<evidence type="ECO:0000313" key="3">
    <source>
        <dbReference type="EMBL" id="GGD65352.1"/>
    </source>
</evidence>
<evidence type="ECO:0000256" key="1">
    <source>
        <dbReference type="SAM" id="Phobius"/>
    </source>
</evidence>
<comment type="caution">
    <text evidence="3">The sequence shown here is derived from an EMBL/GenBank/DDBJ whole genome shotgun (WGS) entry which is preliminary data.</text>
</comment>
<keyword evidence="4" id="KW-1185">Reference proteome</keyword>
<gene>
    <name evidence="3" type="ORF">GCM10010911_23910</name>
</gene>
<feature type="domain" description="VanZ-like" evidence="2">
    <location>
        <begin position="50"/>
        <end position="135"/>
    </location>
</feature>
<protein>
    <recommendedName>
        <fullName evidence="2">VanZ-like domain-containing protein</fullName>
    </recommendedName>
</protein>
<proteinExistence type="predicted"/>
<dbReference type="EMBL" id="BMHP01000002">
    <property type="protein sequence ID" value="GGD65352.1"/>
    <property type="molecule type" value="Genomic_DNA"/>
</dbReference>
<keyword evidence="1" id="KW-1133">Transmembrane helix</keyword>
<dbReference type="RefSeq" id="WP_188992196.1">
    <property type="nucleotide sequence ID" value="NZ_BMHP01000002.1"/>
</dbReference>
<keyword evidence="1" id="KW-0472">Membrane</keyword>
<name>A0A916YXJ6_9BACL</name>
<reference evidence="3" key="1">
    <citation type="journal article" date="2014" name="Int. J. Syst. Evol. Microbiol.">
        <title>Complete genome sequence of Corynebacterium casei LMG S-19264T (=DSM 44701T), isolated from a smear-ripened cheese.</title>
        <authorList>
            <consortium name="US DOE Joint Genome Institute (JGI-PGF)"/>
            <person name="Walter F."/>
            <person name="Albersmeier A."/>
            <person name="Kalinowski J."/>
            <person name="Ruckert C."/>
        </authorList>
    </citation>
    <scope>NUCLEOTIDE SEQUENCE</scope>
    <source>
        <strain evidence="3">CGMCC 1.15178</strain>
    </source>
</reference>
<dbReference type="NCBIfam" id="NF037970">
    <property type="entry name" value="vanZ_1"/>
    <property type="match status" value="1"/>
</dbReference>
<reference evidence="3" key="2">
    <citation type="submission" date="2020-09" db="EMBL/GenBank/DDBJ databases">
        <authorList>
            <person name="Sun Q."/>
            <person name="Zhou Y."/>
        </authorList>
    </citation>
    <scope>NUCLEOTIDE SEQUENCE</scope>
    <source>
        <strain evidence="3">CGMCC 1.15178</strain>
    </source>
</reference>
<dbReference type="AlphaFoldDB" id="A0A916YXJ6"/>
<dbReference type="Proteomes" id="UP000612456">
    <property type="component" value="Unassembled WGS sequence"/>
</dbReference>
<dbReference type="Pfam" id="PF04892">
    <property type="entry name" value="VanZ"/>
    <property type="match status" value="1"/>
</dbReference>
<dbReference type="InterPro" id="IPR006976">
    <property type="entry name" value="VanZ-like"/>
</dbReference>
<evidence type="ECO:0000313" key="4">
    <source>
        <dbReference type="Proteomes" id="UP000612456"/>
    </source>
</evidence>
<organism evidence="3 4">
    <name type="scientific">Paenibacillus nasutitermitis</name>
    <dbReference type="NCBI Taxonomy" id="1652958"/>
    <lineage>
        <taxon>Bacteria</taxon>
        <taxon>Bacillati</taxon>
        <taxon>Bacillota</taxon>
        <taxon>Bacilli</taxon>
        <taxon>Bacillales</taxon>
        <taxon>Paenibacillaceae</taxon>
        <taxon>Paenibacillus</taxon>
    </lineage>
</organism>
<feature type="transmembrane region" description="Helical" evidence="1">
    <location>
        <begin position="18"/>
        <end position="35"/>
    </location>
</feature>